<feature type="compositionally biased region" description="Pro residues" evidence="1">
    <location>
        <begin position="162"/>
        <end position="172"/>
    </location>
</feature>
<evidence type="ECO:0000313" key="2">
    <source>
        <dbReference type="EMBL" id="CAB0013829.1"/>
    </source>
</evidence>
<dbReference type="AlphaFoldDB" id="A0A6H5H7S6"/>
<name>A0A6H5H7S6_9HEMI</name>
<organism evidence="2 3">
    <name type="scientific">Nesidiocoris tenuis</name>
    <dbReference type="NCBI Taxonomy" id="355587"/>
    <lineage>
        <taxon>Eukaryota</taxon>
        <taxon>Metazoa</taxon>
        <taxon>Ecdysozoa</taxon>
        <taxon>Arthropoda</taxon>
        <taxon>Hexapoda</taxon>
        <taxon>Insecta</taxon>
        <taxon>Pterygota</taxon>
        <taxon>Neoptera</taxon>
        <taxon>Paraneoptera</taxon>
        <taxon>Hemiptera</taxon>
        <taxon>Heteroptera</taxon>
        <taxon>Panheteroptera</taxon>
        <taxon>Cimicomorpha</taxon>
        <taxon>Miridae</taxon>
        <taxon>Dicyphina</taxon>
        <taxon>Nesidiocoris</taxon>
    </lineage>
</organism>
<feature type="region of interest" description="Disordered" evidence="1">
    <location>
        <begin position="132"/>
        <end position="172"/>
    </location>
</feature>
<feature type="region of interest" description="Disordered" evidence="1">
    <location>
        <begin position="35"/>
        <end position="60"/>
    </location>
</feature>
<dbReference type="Proteomes" id="UP000479000">
    <property type="component" value="Unassembled WGS sequence"/>
</dbReference>
<reference evidence="2 3" key="1">
    <citation type="submission" date="2020-02" db="EMBL/GenBank/DDBJ databases">
        <authorList>
            <person name="Ferguson B K."/>
        </authorList>
    </citation>
    <scope>NUCLEOTIDE SEQUENCE [LARGE SCALE GENOMIC DNA]</scope>
</reference>
<sequence>MYLQLHWSEGPIKFIPNTIAEKGILVTVGNQRSITAGAPSRQSTKHPACEDPREHSRTPPTLQQLDCNYNTNSHHYRHQFYYHRDTSTFHMQHNVPAALNNYLLKWSSPSFTSSSPKQESATPQNKIWQRRKTRFGNAAPGPPTFLSRAANAAPMVRQRRPQCPPSPPAIAR</sequence>
<evidence type="ECO:0000313" key="3">
    <source>
        <dbReference type="Proteomes" id="UP000479000"/>
    </source>
</evidence>
<accession>A0A6H5H7S6</accession>
<protein>
    <submittedName>
        <fullName evidence="2">Uncharacterized protein</fullName>
    </submittedName>
</protein>
<evidence type="ECO:0000256" key="1">
    <source>
        <dbReference type="SAM" id="MobiDB-lite"/>
    </source>
</evidence>
<dbReference type="EMBL" id="CADCXU010027023">
    <property type="protein sequence ID" value="CAB0013829.1"/>
    <property type="molecule type" value="Genomic_DNA"/>
</dbReference>
<gene>
    <name evidence="2" type="ORF">NTEN_LOCUS18381</name>
</gene>
<proteinExistence type="predicted"/>
<keyword evidence="3" id="KW-1185">Reference proteome</keyword>
<feature type="compositionally biased region" description="Basic and acidic residues" evidence="1">
    <location>
        <begin position="47"/>
        <end position="57"/>
    </location>
</feature>